<keyword evidence="1" id="KW-0548">Nucleotidyltransferase</keyword>
<proteinExistence type="predicted"/>
<accession>A0A075GIE2</accession>
<protein>
    <submittedName>
        <fullName evidence="1">Acylneuraminate cytidylyltransferase</fullName>
    </submittedName>
</protein>
<dbReference type="Gene3D" id="3.90.550.10">
    <property type="entry name" value="Spore Coat Polysaccharide Biosynthesis Protein SpsA, Chain A"/>
    <property type="match status" value="1"/>
</dbReference>
<reference evidence="1" key="1">
    <citation type="journal article" date="2014" name="Genome Biol. Evol.">
        <title>Pangenome evidence for extensive interdomain horizontal transfer affecting lineage core and shell genes in uncultured planktonic thaumarchaeota and euryarchaeota.</title>
        <authorList>
            <person name="Deschamps P."/>
            <person name="Zivanovic Y."/>
            <person name="Moreira D."/>
            <person name="Rodriguez-Valera F."/>
            <person name="Lopez-Garcia P."/>
        </authorList>
    </citation>
    <scope>NUCLEOTIDE SEQUENCE</scope>
</reference>
<dbReference type="GO" id="GO:0016779">
    <property type="term" value="F:nucleotidyltransferase activity"/>
    <property type="evidence" value="ECO:0007669"/>
    <property type="project" value="UniProtKB-KW"/>
</dbReference>
<dbReference type="PANTHER" id="PTHR42866">
    <property type="entry name" value="3-DEOXY-MANNO-OCTULOSONATE CYTIDYLYLTRANSFERASE"/>
    <property type="match status" value="1"/>
</dbReference>
<dbReference type="AlphaFoldDB" id="A0A075GIE2"/>
<dbReference type="GO" id="GO:0005829">
    <property type="term" value="C:cytosol"/>
    <property type="evidence" value="ECO:0007669"/>
    <property type="project" value="TreeGrafter"/>
</dbReference>
<name>A0A075GIE2_9ARCH</name>
<dbReference type="PANTHER" id="PTHR42866:SF1">
    <property type="entry name" value="SPORE COAT POLYSACCHARIDE BIOSYNTHESIS PROTEIN SPSF"/>
    <property type="match status" value="1"/>
</dbReference>
<keyword evidence="1" id="KW-0808">Transferase</keyword>
<sequence>MTVGIIVQARTGSSRLPAKVMMKADDKSLMIDYVINQLKHSKLHDDIVIATTNLQRDDVIFNHVSNQNISCFRGDEKNVLERHYQCAKKYAFSTIVRIPSDKPLIDPTIVDSVIEKFQSNSYDYISNFSVDVNDDHRFIPSYPSGTEVEIFSFAALEDAWKNATSEDEKEHVTPYIYSHLEKFNIFTIKSEKNLSQFRWALDYENDLKLIRIIISKIQKRPILMNDILELFEQEPDLTKIN</sequence>
<dbReference type="SUPFAM" id="SSF53448">
    <property type="entry name" value="Nucleotide-diphospho-sugar transferases"/>
    <property type="match status" value="1"/>
</dbReference>
<dbReference type="InterPro" id="IPR029044">
    <property type="entry name" value="Nucleotide-diphossugar_trans"/>
</dbReference>
<dbReference type="EMBL" id="KF900688">
    <property type="protein sequence ID" value="AIF03759.1"/>
    <property type="molecule type" value="Genomic_DNA"/>
</dbReference>
<organism evidence="1">
    <name type="scientific">uncultured marine thaumarchaeote KM3_169_D08</name>
    <dbReference type="NCBI Taxonomy" id="1456040"/>
    <lineage>
        <taxon>Archaea</taxon>
        <taxon>Nitrososphaerota</taxon>
        <taxon>environmental samples</taxon>
    </lineage>
</organism>
<dbReference type="CDD" id="cd02518">
    <property type="entry name" value="GT2_SpsF"/>
    <property type="match status" value="1"/>
</dbReference>
<dbReference type="Pfam" id="PF02348">
    <property type="entry name" value="CTP_transf_3"/>
    <property type="match status" value="1"/>
</dbReference>
<dbReference type="InterPro" id="IPR003329">
    <property type="entry name" value="Cytidylyl_trans"/>
</dbReference>
<evidence type="ECO:0000313" key="1">
    <source>
        <dbReference type="EMBL" id="AIF03759.1"/>
    </source>
</evidence>